<evidence type="ECO:0008006" key="3">
    <source>
        <dbReference type="Google" id="ProtNLM"/>
    </source>
</evidence>
<gene>
    <name evidence="1" type="ORF">KPZU09_55000</name>
</gene>
<name>A0A919HW30_KLEPN</name>
<dbReference type="SUPFAM" id="SSF46575">
    <property type="entry name" value="DNA polymerase III theta subunit-like"/>
    <property type="match status" value="1"/>
</dbReference>
<accession>A0A919HW30</accession>
<dbReference type="Gene3D" id="1.20.58.250">
    <property type="entry name" value="DNA polymerase III-theta"/>
    <property type="match status" value="1"/>
</dbReference>
<reference evidence="1" key="1">
    <citation type="submission" date="2020-10" db="EMBL/GenBank/DDBJ databases">
        <title>Genome Sequence of ESBL Producing Zambian Clinical Strains.</title>
        <authorList>
            <person name="Shawa M."/>
            <person name="Furuta Y."/>
            <person name="Simbotwe M."/>
            <person name="Mulenga E."/>
            <person name="Mubanga M."/>
            <person name="Mulenga G."/>
            <person name="Kaile C."/>
            <person name="Zorigt T."/>
            <person name="Hang'ombe B."/>
            <person name="Higashi H."/>
        </authorList>
    </citation>
    <scope>NUCLEOTIDE SEQUENCE</scope>
    <source>
        <strain evidence="1">Zam_UTH_09</strain>
    </source>
</reference>
<evidence type="ECO:0000313" key="2">
    <source>
        <dbReference type="Proteomes" id="UP000655094"/>
    </source>
</evidence>
<dbReference type="Proteomes" id="UP000655094">
    <property type="component" value="Unassembled WGS sequence"/>
</dbReference>
<dbReference type="EMBL" id="BNFF01000001">
    <property type="protein sequence ID" value="GHK55764.1"/>
    <property type="molecule type" value="Genomic_DNA"/>
</dbReference>
<dbReference type="GO" id="GO:0003677">
    <property type="term" value="F:DNA binding"/>
    <property type="evidence" value="ECO:0007669"/>
    <property type="project" value="InterPro"/>
</dbReference>
<dbReference type="AlphaFoldDB" id="A0A919HW30"/>
<comment type="caution">
    <text evidence="1">The sequence shown here is derived from an EMBL/GenBank/DDBJ whole genome shotgun (WGS) entry which is preliminary data.</text>
</comment>
<organism evidence="1 2">
    <name type="scientific">Klebsiella pneumoniae</name>
    <dbReference type="NCBI Taxonomy" id="573"/>
    <lineage>
        <taxon>Bacteria</taxon>
        <taxon>Pseudomonadati</taxon>
        <taxon>Pseudomonadota</taxon>
        <taxon>Gammaproteobacteria</taxon>
        <taxon>Enterobacterales</taxon>
        <taxon>Enterobacteriaceae</taxon>
        <taxon>Klebsiella/Raoultella group</taxon>
        <taxon>Klebsiella</taxon>
        <taxon>Klebsiella pneumoniae complex</taxon>
    </lineage>
</organism>
<sequence>MMAKIGDGVPRLIDKAVDFMASSQAFMEYLKKSPRLQHVPRDIPQDKEALFLQRLEYYRQLYRPTCDQTEPESER</sequence>
<proteinExistence type="predicted"/>
<evidence type="ECO:0000313" key="1">
    <source>
        <dbReference type="EMBL" id="GHK55764.1"/>
    </source>
</evidence>
<dbReference type="GO" id="GO:0006260">
    <property type="term" value="P:DNA replication"/>
    <property type="evidence" value="ECO:0007669"/>
    <property type="project" value="InterPro"/>
</dbReference>
<dbReference type="InterPro" id="IPR036745">
    <property type="entry name" value="PolIII_theta_sf"/>
</dbReference>
<dbReference type="GO" id="GO:0003887">
    <property type="term" value="F:DNA-directed DNA polymerase activity"/>
    <property type="evidence" value="ECO:0007669"/>
    <property type="project" value="InterPro"/>
</dbReference>
<protein>
    <recommendedName>
        <fullName evidence="3">Cytoplasmic protein</fullName>
    </recommendedName>
</protein>